<comment type="cofactor">
    <cofactor evidence="5">
        <name>FAD</name>
        <dbReference type="ChEBI" id="CHEBI:57692"/>
    </cofactor>
    <text evidence="5">Binds 1 FAD per subunit.</text>
</comment>
<evidence type="ECO:0000313" key="7">
    <source>
        <dbReference type="EMBL" id="EKX41227.1"/>
    </source>
</evidence>
<evidence type="ECO:0000256" key="5">
    <source>
        <dbReference type="PIRSR" id="PIRSR602081-1"/>
    </source>
</evidence>
<dbReference type="GeneID" id="17297830"/>
<dbReference type="eggNOG" id="KOG0133">
    <property type="taxonomic scope" value="Eukaryota"/>
</dbReference>
<dbReference type="EMBL" id="JH993025">
    <property type="protein sequence ID" value="EKX41227.1"/>
    <property type="molecule type" value="Genomic_DNA"/>
</dbReference>
<organism evidence="7">
    <name type="scientific">Guillardia theta (strain CCMP2712)</name>
    <name type="common">Cryptophyte</name>
    <dbReference type="NCBI Taxonomy" id="905079"/>
    <lineage>
        <taxon>Eukaryota</taxon>
        <taxon>Cryptophyceae</taxon>
        <taxon>Pyrenomonadales</taxon>
        <taxon>Geminigeraceae</taxon>
        <taxon>Guillardia</taxon>
    </lineage>
</organism>
<dbReference type="PROSITE" id="PS00394">
    <property type="entry name" value="DNA_PHOTOLYASES_1_1"/>
    <property type="match status" value="1"/>
</dbReference>
<reference evidence="7 9" key="1">
    <citation type="journal article" date="2012" name="Nature">
        <title>Algal genomes reveal evolutionary mosaicism and the fate of nucleomorphs.</title>
        <authorList>
            <consortium name="DOE Joint Genome Institute"/>
            <person name="Curtis B.A."/>
            <person name="Tanifuji G."/>
            <person name="Burki F."/>
            <person name="Gruber A."/>
            <person name="Irimia M."/>
            <person name="Maruyama S."/>
            <person name="Arias M.C."/>
            <person name="Ball S.G."/>
            <person name="Gile G.H."/>
            <person name="Hirakawa Y."/>
            <person name="Hopkins J.F."/>
            <person name="Kuo A."/>
            <person name="Rensing S.A."/>
            <person name="Schmutz J."/>
            <person name="Symeonidi A."/>
            <person name="Elias M."/>
            <person name="Eveleigh R.J."/>
            <person name="Herman E.K."/>
            <person name="Klute M.J."/>
            <person name="Nakayama T."/>
            <person name="Obornik M."/>
            <person name="Reyes-Prieto A."/>
            <person name="Armbrust E.V."/>
            <person name="Aves S.J."/>
            <person name="Beiko R.G."/>
            <person name="Coutinho P."/>
            <person name="Dacks J.B."/>
            <person name="Durnford D.G."/>
            <person name="Fast N.M."/>
            <person name="Green B.R."/>
            <person name="Grisdale C.J."/>
            <person name="Hempel F."/>
            <person name="Henrissat B."/>
            <person name="Hoppner M.P."/>
            <person name="Ishida K."/>
            <person name="Kim E."/>
            <person name="Koreny L."/>
            <person name="Kroth P.G."/>
            <person name="Liu Y."/>
            <person name="Malik S.B."/>
            <person name="Maier U.G."/>
            <person name="McRose D."/>
            <person name="Mock T."/>
            <person name="Neilson J.A."/>
            <person name="Onodera N.T."/>
            <person name="Poole A.M."/>
            <person name="Pritham E.J."/>
            <person name="Richards T.A."/>
            <person name="Rocap G."/>
            <person name="Roy S.W."/>
            <person name="Sarai C."/>
            <person name="Schaack S."/>
            <person name="Shirato S."/>
            <person name="Slamovits C.H."/>
            <person name="Spencer D.F."/>
            <person name="Suzuki S."/>
            <person name="Worden A.Z."/>
            <person name="Zauner S."/>
            <person name="Barry K."/>
            <person name="Bell C."/>
            <person name="Bharti A.K."/>
            <person name="Crow J.A."/>
            <person name="Grimwood J."/>
            <person name="Kramer R."/>
            <person name="Lindquist E."/>
            <person name="Lucas S."/>
            <person name="Salamov A."/>
            <person name="McFadden G.I."/>
            <person name="Lane C.E."/>
            <person name="Keeling P.J."/>
            <person name="Gray M.W."/>
            <person name="Grigoriev I.V."/>
            <person name="Archibald J.M."/>
        </authorList>
    </citation>
    <scope>NUCLEOTIDE SEQUENCE</scope>
    <source>
        <strain evidence="7 9">CCMP2712</strain>
    </source>
</reference>
<evidence type="ECO:0000256" key="3">
    <source>
        <dbReference type="ARBA" id="ARBA00022827"/>
    </source>
</evidence>
<dbReference type="SUPFAM" id="SSF52425">
    <property type="entry name" value="Cryptochrome/photolyase, N-terminal domain"/>
    <property type="match status" value="1"/>
</dbReference>
<feature type="non-terminal residue" evidence="7">
    <location>
        <position position="1"/>
    </location>
</feature>
<reference evidence="9" key="2">
    <citation type="submission" date="2012-11" db="EMBL/GenBank/DDBJ databases">
        <authorList>
            <person name="Kuo A."/>
            <person name="Curtis B.A."/>
            <person name="Tanifuji G."/>
            <person name="Burki F."/>
            <person name="Gruber A."/>
            <person name="Irimia M."/>
            <person name="Maruyama S."/>
            <person name="Arias M.C."/>
            <person name="Ball S.G."/>
            <person name="Gile G.H."/>
            <person name="Hirakawa Y."/>
            <person name="Hopkins J.F."/>
            <person name="Rensing S.A."/>
            <person name="Schmutz J."/>
            <person name="Symeonidi A."/>
            <person name="Elias M."/>
            <person name="Eveleigh R.J."/>
            <person name="Herman E.K."/>
            <person name="Klute M.J."/>
            <person name="Nakayama T."/>
            <person name="Obornik M."/>
            <person name="Reyes-Prieto A."/>
            <person name="Armbrust E.V."/>
            <person name="Aves S.J."/>
            <person name="Beiko R.G."/>
            <person name="Coutinho P."/>
            <person name="Dacks J.B."/>
            <person name="Durnford D.G."/>
            <person name="Fast N.M."/>
            <person name="Green B.R."/>
            <person name="Grisdale C."/>
            <person name="Hempe F."/>
            <person name="Henrissat B."/>
            <person name="Hoppner M.P."/>
            <person name="Ishida K.-I."/>
            <person name="Kim E."/>
            <person name="Koreny L."/>
            <person name="Kroth P.G."/>
            <person name="Liu Y."/>
            <person name="Malik S.-B."/>
            <person name="Maier U.G."/>
            <person name="McRose D."/>
            <person name="Mock T."/>
            <person name="Neilson J.A."/>
            <person name="Onodera N.T."/>
            <person name="Poole A.M."/>
            <person name="Pritham E.J."/>
            <person name="Richards T.A."/>
            <person name="Rocap G."/>
            <person name="Roy S.W."/>
            <person name="Sarai C."/>
            <person name="Schaack S."/>
            <person name="Shirato S."/>
            <person name="Slamovits C.H."/>
            <person name="Spencer D.F."/>
            <person name="Suzuki S."/>
            <person name="Worden A.Z."/>
            <person name="Zauner S."/>
            <person name="Barry K."/>
            <person name="Bell C."/>
            <person name="Bharti A.K."/>
            <person name="Crow J.A."/>
            <person name="Grimwood J."/>
            <person name="Kramer R."/>
            <person name="Lindquist E."/>
            <person name="Lucas S."/>
            <person name="Salamov A."/>
            <person name="McFadden G.I."/>
            <person name="Lane C.E."/>
            <person name="Keeling P.J."/>
            <person name="Gray M.W."/>
            <person name="Grigoriev I.V."/>
            <person name="Archibald J.M."/>
        </authorList>
    </citation>
    <scope>NUCLEOTIDE SEQUENCE</scope>
    <source>
        <strain evidence="9">CCMP2712</strain>
    </source>
</reference>
<evidence type="ECO:0000256" key="2">
    <source>
        <dbReference type="ARBA" id="ARBA00022630"/>
    </source>
</evidence>
<feature type="domain" description="Photolyase/cryptochrome alpha/beta" evidence="6">
    <location>
        <begin position="1"/>
        <end position="134"/>
    </location>
</feature>
<dbReference type="SUPFAM" id="SSF48173">
    <property type="entry name" value="Cryptochrome/photolyase FAD-binding domain"/>
    <property type="match status" value="1"/>
</dbReference>
<keyword evidence="3 5" id="KW-0274">FAD</keyword>
<dbReference type="STRING" id="905079.L1IYQ3"/>
<keyword evidence="4" id="KW-0157">Chromophore</keyword>
<dbReference type="Pfam" id="PF00875">
    <property type="entry name" value="DNA_photolyase"/>
    <property type="match status" value="1"/>
</dbReference>
<reference evidence="8" key="3">
    <citation type="submission" date="2015-06" db="UniProtKB">
        <authorList>
            <consortium name="EnsemblProtists"/>
        </authorList>
    </citation>
    <scope>IDENTIFICATION</scope>
</reference>
<feature type="binding site" evidence="5">
    <location>
        <position position="216"/>
    </location>
    <ligand>
        <name>FAD</name>
        <dbReference type="ChEBI" id="CHEBI:57692"/>
    </ligand>
</feature>
<dbReference type="Gene3D" id="1.25.40.80">
    <property type="match status" value="1"/>
</dbReference>
<name>L1IYQ3_GUITC</name>
<feature type="non-terminal residue" evidence="7">
    <location>
        <position position="466"/>
    </location>
</feature>
<feature type="binding site" evidence="5">
    <location>
        <position position="265"/>
    </location>
    <ligand>
        <name>FAD</name>
        <dbReference type="ChEBI" id="CHEBI:57692"/>
    </ligand>
</feature>
<evidence type="ECO:0000259" key="6">
    <source>
        <dbReference type="PROSITE" id="PS51645"/>
    </source>
</evidence>
<dbReference type="InterPro" id="IPR036134">
    <property type="entry name" value="Crypto/Photolyase_FAD-like_sf"/>
</dbReference>
<sequence length="466" mass="53754">VDVLWLKRDVRVSDNEALFHACLKRVRPLVILYVYDRLLWSSNHLHESHLKFVNEGLANFEDTLCTRYKLNRAVCYRVGLVEEVLEEIHRTYKVASVYSSCEVMDRAMRDCVDRARQWSETRGVQWISFDQTGVSSSPKRDGWAKRWKSNMQLPMKPMPEEIRVLSDGSLQHGSIVEDPKEVGLKYFGQRPEAQKGGEDEAKKLLASFLSSRGMMYSKELSSPVTAWEGCSRLSTYLSWGHLSLRTVFQAQGGNVGPWLKSLSAFGARLRWRSHFMQKLYDEPSIEDVNMCRAYDQLYEGTFDEARFSAWVEGRTGYPMVDACMRALHASGWINFRMRAMLVSFACYFLWLDWRRLTPAMARLFLDYEPGIHFPQFQMQAGTTGINANRIYSPAKQVMDHDPHGVFIRKYVPELEMVPDKFIAEPDKMPEALQKAIGCEIGKDYPAPIVDYKASYAEARRKLATIR</sequence>
<evidence type="ECO:0000256" key="4">
    <source>
        <dbReference type="ARBA" id="ARBA00022991"/>
    </source>
</evidence>
<dbReference type="GO" id="GO:0003677">
    <property type="term" value="F:DNA binding"/>
    <property type="evidence" value="ECO:0007669"/>
    <property type="project" value="TreeGrafter"/>
</dbReference>
<dbReference type="PaxDb" id="55529-EKX41227"/>
<dbReference type="AlphaFoldDB" id="L1IYQ3"/>
<dbReference type="GO" id="GO:0006950">
    <property type="term" value="P:response to stress"/>
    <property type="evidence" value="ECO:0007669"/>
    <property type="project" value="UniProtKB-ARBA"/>
</dbReference>
<accession>L1IYQ3</accession>
<dbReference type="GO" id="GO:0006139">
    <property type="term" value="P:nucleobase-containing compound metabolic process"/>
    <property type="evidence" value="ECO:0007669"/>
    <property type="project" value="UniProtKB-ARBA"/>
</dbReference>
<dbReference type="PANTHER" id="PTHR11455:SF9">
    <property type="entry name" value="CRYPTOCHROME CIRCADIAN CLOCK 5 ISOFORM X1"/>
    <property type="match status" value="1"/>
</dbReference>
<dbReference type="GO" id="GO:0003904">
    <property type="term" value="F:deoxyribodipyrimidine photo-lyase activity"/>
    <property type="evidence" value="ECO:0007669"/>
    <property type="project" value="TreeGrafter"/>
</dbReference>
<gene>
    <name evidence="7" type="ORF">GUITHDRAFT_59300</name>
</gene>
<proteinExistence type="inferred from homology"/>
<dbReference type="InterPro" id="IPR006050">
    <property type="entry name" value="DNA_photolyase_N"/>
</dbReference>
<dbReference type="Proteomes" id="UP000011087">
    <property type="component" value="Unassembled WGS sequence"/>
</dbReference>
<dbReference type="PROSITE" id="PS51645">
    <property type="entry name" value="PHR_CRY_ALPHA_BETA"/>
    <property type="match status" value="1"/>
</dbReference>
<dbReference type="PRINTS" id="PR00147">
    <property type="entry name" value="DNAPHOTLYASE"/>
</dbReference>
<keyword evidence="9" id="KW-1185">Reference proteome</keyword>
<dbReference type="EnsemblProtists" id="EKX41227">
    <property type="protein sequence ID" value="EKX41227"/>
    <property type="gene ID" value="GUITHDRAFT_59300"/>
</dbReference>
<dbReference type="KEGG" id="gtt:GUITHDRAFT_59300"/>
<dbReference type="GO" id="GO:0009416">
    <property type="term" value="P:response to light stimulus"/>
    <property type="evidence" value="ECO:0007669"/>
    <property type="project" value="TreeGrafter"/>
</dbReference>
<dbReference type="RefSeq" id="XP_005828207.1">
    <property type="nucleotide sequence ID" value="XM_005828150.1"/>
</dbReference>
<dbReference type="GO" id="GO:0071949">
    <property type="term" value="F:FAD binding"/>
    <property type="evidence" value="ECO:0007669"/>
    <property type="project" value="TreeGrafter"/>
</dbReference>
<dbReference type="HOGENOM" id="CLU_010348_7_1_1"/>
<dbReference type="InterPro" id="IPR018394">
    <property type="entry name" value="DNA_photolyase_1_CS_C"/>
</dbReference>
<dbReference type="InterPro" id="IPR005101">
    <property type="entry name" value="Cryptochr/Photolyase_FAD-bd"/>
</dbReference>
<evidence type="ECO:0000313" key="8">
    <source>
        <dbReference type="EnsemblProtists" id="EKX41227"/>
    </source>
</evidence>
<dbReference type="InterPro" id="IPR014729">
    <property type="entry name" value="Rossmann-like_a/b/a_fold"/>
</dbReference>
<dbReference type="InterPro" id="IPR002081">
    <property type="entry name" value="Cryptochrome/DNA_photolyase_1"/>
</dbReference>
<dbReference type="OMA" id="GRQWAFR"/>
<dbReference type="Gene3D" id="3.40.50.620">
    <property type="entry name" value="HUPs"/>
    <property type="match status" value="1"/>
</dbReference>
<keyword evidence="2 5" id="KW-0285">Flavoprotein</keyword>
<dbReference type="Pfam" id="PF03441">
    <property type="entry name" value="FAD_binding_7"/>
    <property type="match status" value="1"/>
</dbReference>
<dbReference type="PANTHER" id="PTHR11455">
    <property type="entry name" value="CRYPTOCHROME"/>
    <property type="match status" value="1"/>
</dbReference>
<evidence type="ECO:0000313" key="9">
    <source>
        <dbReference type="Proteomes" id="UP000011087"/>
    </source>
</evidence>
<dbReference type="OrthoDB" id="435881at2759"/>
<evidence type="ECO:0000256" key="1">
    <source>
        <dbReference type="ARBA" id="ARBA00005862"/>
    </source>
</evidence>
<protein>
    <recommendedName>
        <fullName evidence="6">Photolyase/cryptochrome alpha/beta domain-containing protein</fullName>
    </recommendedName>
</protein>
<comment type="similarity">
    <text evidence="1">Belongs to the DNA photolyase class-1 family.</text>
</comment>
<dbReference type="InterPro" id="IPR036155">
    <property type="entry name" value="Crypto/Photolyase_N_sf"/>
</dbReference>
<dbReference type="Gene3D" id="1.10.579.10">
    <property type="entry name" value="DNA Cyclobutane Dipyrimidine Photolyase, subunit A, domain 3"/>
    <property type="match status" value="1"/>
</dbReference>